<dbReference type="RefSeq" id="YP_009301111.1">
    <property type="nucleotide sequence ID" value="NC_031230.1"/>
</dbReference>
<organism evidence="1 2">
    <name type="scientific">Gordonia phage Yvonnetastic</name>
    <dbReference type="NCBI Taxonomy" id="1821566"/>
    <lineage>
        <taxon>Viruses</taxon>
        <taxon>Duplodnaviria</taxon>
        <taxon>Heunggongvirae</taxon>
        <taxon>Uroviricota</taxon>
        <taxon>Caudoviricetes</taxon>
        <taxon>Yvonnevirus</taxon>
        <taxon>Yvonnevirus yvonnetastic</taxon>
        <taxon>Gordonia virus Yvonnetastic</taxon>
    </lineage>
</organism>
<gene>
    <name evidence="1" type="primary">57</name>
    <name evidence="1" type="ORF">SEA_YVONNETASTIC_57</name>
</gene>
<evidence type="ECO:0000313" key="1">
    <source>
        <dbReference type="EMBL" id="AMS02601.1"/>
    </source>
</evidence>
<keyword evidence="2" id="KW-1185">Reference proteome</keyword>
<reference evidence="2" key="1">
    <citation type="submission" date="2016-03" db="EMBL/GenBank/DDBJ databases">
        <authorList>
            <person name="Ploux O."/>
        </authorList>
    </citation>
    <scope>NUCLEOTIDE SEQUENCE [LARGE SCALE GENOMIC DNA]</scope>
</reference>
<proteinExistence type="predicted"/>
<evidence type="ECO:0000313" key="2">
    <source>
        <dbReference type="Proteomes" id="UP000201371"/>
    </source>
</evidence>
<dbReference type="KEGG" id="vg:29125019"/>
<dbReference type="EMBL" id="KU963248">
    <property type="protein sequence ID" value="AMS02601.1"/>
    <property type="molecule type" value="Genomic_DNA"/>
</dbReference>
<dbReference type="Proteomes" id="UP000201371">
    <property type="component" value="Segment"/>
</dbReference>
<sequence>MPDVEYRGPGSSSSSVVKRSYVDGKIEPYDMTIVAFGKDTTRATGTGDNPFGIRLRRAVQLKAVHYRCNTASGSGTLSVELRQNGVAIAGTAAAIAVANQVTGATVSGLSVNLAAGDILTVQITAVGGTPGKGLVADIEAVAI</sequence>
<dbReference type="OrthoDB" id="2324at10239"/>
<protein>
    <recommendedName>
        <fullName evidence="3">Minor tail protein</fullName>
    </recommendedName>
</protein>
<accession>A0A142K918</accession>
<dbReference type="GeneID" id="29125019"/>
<evidence type="ECO:0008006" key="3">
    <source>
        <dbReference type="Google" id="ProtNLM"/>
    </source>
</evidence>
<name>A0A142K918_9CAUD</name>